<organism evidence="3 4">
    <name type="scientific">Mycobacterium paraense</name>
    <dbReference type="NCBI Taxonomy" id="767916"/>
    <lineage>
        <taxon>Bacteria</taxon>
        <taxon>Bacillati</taxon>
        <taxon>Actinomycetota</taxon>
        <taxon>Actinomycetes</taxon>
        <taxon>Mycobacteriales</taxon>
        <taxon>Mycobacteriaceae</taxon>
        <taxon>Mycobacterium</taxon>
        <taxon>Mycobacterium simiae complex</taxon>
    </lineage>
</organism>
<dbReference type="RefSeq" id="WP_085095371.1">
    <property type="nucleotide sequence ID" value="NZ_LQPK01000034.1"/>
</dbReference>
<proteinExistence type="predicted"/>
<feature type="region of interest" description="Disordered" evidence="1">
    <location>
        <begin position="1"/>
        <end position="66"/>
    </location>
</feature>
<sequence>MTQTQRLPAYTEAHPPTPSSDELRAQIPGWGADLDPKDRPSNPKLRRDLPTETHWDFPERQPEKWPRERSIEHRFLTPVFGTAQPPSGISGMLRKYAYKFSEGRAAHWLILLYADRVDAAEHHVRSLFTTRPDNPVTETGIKSEVTHHGIQSRLGRKRSDLAHIWMDPFIVAGPWILGGEAIAYLVSKAVKATGGNGGRGSRH</sequence>
<keyword evidence="5" id="KW-1185">Reference proteome</keyword>
<protein>
    <submittedName>
        <fullName evidence="3">Uncharacterized protein</fullName>
    </submittedName>
</protein>
<dbReference type="Proteomes" id="UP000193285">
    <property type="component" value="Unassembled WGS sequence"/>
</dbReference>
<dbReference type="EMBL" id="LQPK01000034">
    <property type="protein sequence ID" value="ORW28079.1"/>
    <property type="molecule type" value="Genomic_DNA"/>
</dbReference>
<dbReference type="EMBL" id="LQPN01000063">
    <property type="protein sequence ID" value="ORW41749.1"/>
    <property type="molecule type" value="Genomic_DNA"/>
</dbReference>
<comment type="caution">
    <text evidence="3">The sequence shown here is derived from an EMBL/GenBank/DDBJ whole genome shotgun (WGS) entry which is preliminary data.</text>
</comment>
<evidence type="ECO:0000313" key="3">
    <source>
        <dbReference type="EMBL" id="ORW41749.1"/>
    </source>
</evidence>
<feature type="compositionally biased region" description="Basic and acidic residues" evidence="1">
    <location>
        <begin position="34"/>
        <end position="66"/>
    </location>
</feature>
<evidence type="ECO:0000313" key="5">
    <source>
        <dbReference type="Proteomes" id="UP000193801"/>
    </source>
</evidence>
<reference evidence="3" key="3">
    <citation type="submission" date="2016-01" db="EMBL/GenBank/DDBJ databases">
        <authorList>
            <person name="Oliw E.H."/>
        </authorList>
    </citation>
    <scope>NUCLEOTIDE SEQUENCE</scope>
    <source>
        <strain evidence="3">IEC33</strain>
    </source>
</reference>
<evidence type="ECO:0000313" key="2">
    <source>
        <dbReference type="EMBL" id="ORW28079.1"/>
    </source>
</evidence>
<dbReference type="AlphaFoldDB" id="A0A1X2A6I8"/>
<dbReference type="STRING" id="767916.AWB91_02385"/>
<dbReference type="Proteomes" id="UP000193801">
    <property type="component" value="Unassembled WGS sequence"/>
</dbReference>
<reference evidence="2" key="2">
    <citation type="submission" date="2016-01" db="EMBL/GenBank/DDBJ databases">
        <authorList>
            <person name="Ana R.F.D.C."/>
            <person name="Tarcisio F."/>
            <person name="Maria L.L."/>
            <person name="Monica P."/>
            <person name="Wana L.O.D.C."/>
            <person name="Elisabetta G."/>
            <person name="Jeann R.D.C.B."/>
            <person name="Veronica D.S."/>
            <person name="Karla V.B.L."/>
            <person name="Roberto B."/>
            <person name="Antonella G."/>
            <person name="Anna F."/>
            <person name="Alessandro M."/>
            <person name="Pamela F."/>
            <person name="Francesca D.L."/>
            <person name="Giulia F.S."/>
            <person name="Sara T."/>
            <person name="Fabio R."/>
            <person name="Olivier J."/>
            <person name="Nicola S."/>
            <person name="Enrico T."/>
        </authorList>
    </citation>
    <scope>NUCLEOTIDE SEQUENCE</scope>
    <source>
        <strain evidence="2">FI-07156</strain>
    </source>
</reference>
<evidence type="ECO:0000256" key="1">
    <source>
        <dbReference type="SAM" id="MobiDB-lite"/>
    </source>
</evidence>
<name>A0A1X2A6I8_9MYCO</name>
<reference evidence="4 5" key="1">
    <citation type="journal article" date="2015" name="Emerg. Microbes Infect.">
        <title>Characterization of 17 strains belonging to the Mycobacterium simiae complex and description of Mycobacterium paraense sp. nov.</title>
        <authorList>
            <person name="Fusco da Costa A.R."/>
            <person name="Fedrizzi T."/>
            <person name="Lopes M.L."/>
            <person name="Pecorari M."/>
            <person name="Oliveira da Costa W.L."/>
            <person name="Giacobazzi E."/>
            <person name="da Costa Bahia J.R."/>
            <person name="De Sanctis V."/>
            <person name="Batista Lima K.V."/>
            <person name="Bertorelli R."/>
            <person name="Grottola A."/>
            <person name="Fabio A."/>
            <person name="Mariottini A."/>
            <person name="Ferretti P."/>
            <person name="Di Leva F."/>
            <person name="Fregni Serpini G."/>
            <person name="Tagliazucchi S."/>
            <person name="Rumpianesi F."/>
            <person name="Jousson O."/>
            <person name="Segata N."/>
            <person name="Tortoli E."/>
        </authorList>
    </citation>
    <scope>NUCLEOTIDE SEQUENCE [LARGE SCALE GENOMIC DNA]</scope>
    <source>
        <strain evidence="2 5">FI-07156</strain>
        <strain evidence="3 4">IEC33</strain>
    </source>
</reference>
<accession>A0A1X2A6I8</accession>
<dbReference type="OrthoDB" id="6021991at2"/>
<evidence type="ECO:0000313" key="4">
    <source>
        <dbReference type="Proteomes" id="UP000193285"/>
    </source>
</evidence>
<gene>
    <name evidence="3" type="ORF">AWB90_20965</name>
    <name evidence="2" type="ORF">AWB91_02385</name>
</gene>